<comment type="caution">
    <text evidence="2">The sequence shown here is derived from an EMBL/GenBank/DDBJ whole genome shotgun (WGS) entry which is preliminary data.</text>
</comment>
<evidence type="ECO:0000313" key="3">
    <source>
        <dbReference type="Proteomes" id="UP001165488"/>
    </source>
</evidence>
<evidence type="ECO:0000313" key="2">
    <source>
        <dbReference type="EMBL" id="MCH7399234.1"/>
    </source>
</evidence>
<dbReference type="CDD" id="cd04182">
    <property type="entry name" value="GT_2_like_f"/>
    <property type="match status" value="1"/>
</dbReference>
<reference evidence="2" key="1">
    <citation type="submission" date="2022-03" db="EMBL/GenBank/DDBJ databases">
        <title>De novo assembled genomes of Belliella spp. (Cyclobacteriaceae) strains.</title>
        <authorList>
            <person name="Szabo A."/>
            <person name="Korponai K."/>
            <person name="Felfoldi T."/>
        </authorList>
    </citation>
    <scope>NUCLEOTIDE SEQUENCE</scope>
    <source>
        <strain evidence="2">DSM 107340</strain>
    </source>
</reference>
<dbReference type="PANTHER" id="PTHR43777">
    <property type="entry name" value="MOLYBDENUM COFACTOR CYTIDYLYLTRANSFERASE"/>
    <property type="match status" value="1"/>
</dbReference>
<dbReference type="PANTHER" id="PTHR43777:SF1">
    <property type="entry name" value="MOLYBDENUM COFACTOR CYTIDYLYLTRANSFERASE"/>
    <property type="match status" value="1"/>
</dbReference>
<organism evidence="2 3">
    <name type="scientific">Belliella calami</name>
    <dbReference type="NCBI Taxonomy" id="2923436"/>
    <lineage>
        <taxon>Bacteria</taxon>
        <taxon>Pseudomonadati</taxon>
        <taxon>Bacteroidota</taxon>
        <taxon>Cytophagia</taxon>
        <taxon>Cytophagales</taxon>
        <taxon>Cyclobacteriaceae</taxon>
        <taxon>Belliella</taxon>
    </lineage>
</organism>
<dbReference type="SUPFAM" id="SSF53448">
    <property type="entry name" value="Nucleotide-diphospho-sugar transferases"/>
    <property type="match status" value="1"/>
</dbReference>
<dbReference type="Proteomes" id="UP001165488">
    <property type="component" value="Unassembled WGS sequence"/>
</dbReference>
<dbReference type="Pfam" id="PF12804">
    <property type="entry name" value="NTP_transf_3"/>
    <property type="match status" value="1"/>
</dbReference>
<dbReference type="Gene3D" id="3.90.550.10">
    <property type="entry name" value="Spore Coat Polysaccharide Biosynthesis Protein SpsA, Chain A"/>
    <property type="match status" value="1"/>
</dbReference>
<feature type="domain" description="MobA-like NTP transferase" evidence="1">
    <location>
        <begin position="12"/>
        <end position="172"/>
    </location>
</feature>
<keyword evidence="3" id="KW-1185">Reference proteome</keyword>
<gene>
    <name evidence="2" type="ORF">MM236_14620</name>
</gene>
<evidence type="ECO:0000259" key="1">
    <source>
        <dbReference type="Pfam" id="PF12804"/>
    </source>
</evidence>
<dbReference type="InterPro" id="IPR029044">
    <property type="entry name" value="Nucleotide-diphossugar_trans"/>
</dbReference>
<accession>A0ABS9US06</accession>
<proteinExistence type="predicted"/>
<name>A0ABS9US06_9BACT</name>
<dbReference type="InterPro" id="IPR025877">
    <property type="entry name" value="MobA-like_NTP_Trfase"/>
</dbReference>
<sequence length="202" mass="22362">MNKVQKPSTGIVILAAGNSSRLGIAKQLLEFNGINLLQNAINVGKESSADHVVIVLGAKMDEIKSQIDFSSIYVSVNEYWENGMASSMQVGLKKLNEIAKLDQVIIMLCDQPFVNSKLIDSMINLQSHSEKNIIACKYGDTLGVPALFTKKHFDNLLKLSSTEGAKKVIYKYQDDCGIINFEQGSIDIDTIEDYRKLISKKT</sequence>
<dbReference type="EMBL" id="JAKZGS010000013">
    <property type="protein sequence ID" value="MCH7399234.1"/>
    <property type="molecule type" value="Genomic_DNA"/>
</dbReference>
<protein>
    <submittedName>
        <fullName evidence="2">Nucleotidyltransferase family protein</fullName>
    </submittedName>
</protein>
<dbReference type="RefSeq" id="WP_241275736.1">
    <property type="nucleotide sequence ID" value="NZ_JAKZGS010000013.1"/>
</dbReference>